<evidence type="ECO:0000313" key="1">
    <source>
        <dbReference type="EMBL" id="PMM43487.1"/>
    </source>
</evidence>
<comment type="caution">
    <text evidence="1">The sequence shown here is derived from an EMBL/GenBank/DDBJ whole genome shotgun (WGS) entry which is preliminary data.</text>
</comment>
<name>A0A2N7JNA2_VIBSP</name>
<dbReference type="AlphaFoldDB" id="A0A2N7JNA2"/>
<gene>
    <name evidence="1" type="ORF">BCT54_06465</name>
</gene>
<dbReference type="Proteomes" id="UP000235533">
    <property type="component" value="Unassembled WGS sequence"/>
</dbReference>
<dbReference type="EMBL" id="MCZF01000260">
    <property type="protein sequence ID" value="PMM43487.1"/>
    <property type="molecule type" value="Genomic_DNA"/>
</dbReference>
<sequence length="105" mass="11465">MNKWIVLSALFSTFSYGALDLSNSDLSAGDFDVPEAISLEQQNIVCESVVCNFVSEPKSVPVVGDVPEREPNQTLETLASAIYIVGEIGVAENLSTPEYEQFFEN</sequence>
<protein>
    <submittedName>
        <fullName evidence="1">Uncharacterized protein</fullName>
    </submittedName>
</protein>
<dbReference type="RefSeq" id="WP_102553114.1">
    <property type="nucleotide sequence ID" value="NZ_MCZF01000260.1"/>
</dbReference>
<proteinExistence type="predicted"/>
<accession>A0A2N7JNA2</accession>
<evidence type="ECO:0000313" key="2">
    <source>
        <dbReference type="Proteomes" id="UP000235533"/>
    </source>
</evidence>
<organism evidence="1 2">
    <name type="scientific">Vibrio splendidus</name>
    <dbReference type="NCBI Taxonomy" id="29497"/>
    <lineage>
        <taxon>Bacteria</taxon>
        <taxon>Pseudomonadati</taxon>
        <taxon>Pseudomonadota</taxon>
        <taxon>Gammaproteobacteria</taxon>
        <taxon>Vibrionales</taxon>
        <taxon>Vibrionaceae</taxon>
        <taxon>Vibrio</taxon>
    </lineage>
</organism>
<reference evidence="2" key="1">
    <citation type="submission" date="2016-07" db="EMBL/GenBank/DDBJ databases">
        <title>Nontailed viruses are major unrecognized killers of bacteria in the ocean.</title>
        <authorList>
            <person name="Kauffman K."/>
            <person name="Hussain F."/>
            <person name="Yang J."/>
            <person name="Arevalo P."/>
            <person name="Brown J."/>
            <person name="Cutler M."/>
            <person name="Kelly L."/>
            <person name="Polz M.F."/>
        </authorList>
    </citation>
    <scope>NUCLEOTIDE SEQUENCE [LARGE SCALE GENOMIC DNA]</scope>
    <source>
        <strain evidence="2">10N.261.48.B5</strain>
    </source>
</reference>